<dbReference type="GO" id="GO:0000978">
    <property type="term" value="F:RNA polymerase II cis-regulatory region sequence-specific DNA binding"/>
    <property type="evidence" value="ECO:0007669"/>
    <property type="project" value="InterPro"/>
</dbReference>
<proteinExistence type="inferred from homology"/>
<evidence type="ECO:0000313" key="7">
    <source>
        <dbReference type="Ensembl" id="ENSPMGP00000001838.1"/>
    </source>
</evidence>
<evidence type="ECO:0000256" key="1">
    <source>
        <dbReference type="ARBA" id="ARBA00010940"/>
    </source>
</evidence>
<protein>
    <recommendedName>
        <fullName evidence="6">E2F/DP family winged-helix DNA-binding domain-containing protein</fullName>
    </recommendedName>
</protein>
<accession>A0A3B3ZB92</accession>
<dbReference type="InterPro" id="IPR003316">
    <property type="entry name" value="E2F_WHTH_DNA-bd_dom"/>
</dbReference>
<dbReference type="SMART" id="SM01372">
    <property type="entry name" value="E2F_TDP"/>
    <property type="match status" value="1"/>
</dbReference>
<dbReference type="Gene3D" id="6.10.250.540">
    <property type="match status" value="1"/>
</dbReference>
<dbReference type="InterPro" id="IPR036390">
    <property type="entry name" value="WH_DNA-bd_sf"/>
</dbReference>
<dbReference type="GO" id="GO:0046983">
    <property type="term" value="F:protein dimerization activity"/>
    <property type="evidence" value="ECO:0007669"/>
    <property type="project" value="InterPro"/>
</dbReference>
<keyword evidence="4 5" id="KW-0804">Transcription</keyword>
<dbReference type="CDD" id="cd14660">
    <property type="entry name" value="E2F_DD"/>
    <property type="match status" value="1"/>
</dbReference>
<evidence type="ECO:0000256" key="3">
    <source>
        <dbReference type="ARBA" id="ARBA00023125"/>
    </source>
</evidence>
<keyword evidence="5" id="KW-0539">Nucleus</keyword>
<evidence type="ECO:0000259" key="6">
    <source>
        <dbReference type="SMART" id="SM01372"/>
    </source>
</evidence>
<dbReference type="InterPro" id="IPR015633">
    <property type="entry name" value="E2F"/>
</dbReference>
<dbReference type="Proteomes" id="UP000261520">
    <property type="component" value="Unplaced"/>
</dbReference>
<dbReference type="SUPFAM" id="SSF46785">
    <property type="entry name" value="Winged helix' DNA-binding domain"/>
    <property type="match status" value="1"/>
</dbReference>
<evidence type="ECO:0000256" key="2">
    <source>
        <dbReference type="ARBA" id="ARBA00023015"/>
    </source>
</evidence>
<dbReference type="InterPro" id="IPR037241">
    <property type="entry name" value="E2F-DP_heterodim"/>
</dbReference>
<dbReference type="InterPro" id="IPR032198">
    <property type="entry name" value="E2F_CC-MB"/>
</dbReference>
<evidence type="ECO:0000256" key="5">
    <source>
        <dbReference type="RuleBase" id="RU003796"/>
    </source>
</evidence>
<organism evidence="7 8">
    <name type="scientific">Periophthalmus magnuspinnatus</name>
    <dbReference type="NCBI Taxonomy" id="409849"/>
    <lineage>
        <taxon>Eukaryota</taxon>
        <taxon>Metazoa</taxon>
        <taxon>Chordata</taxon>
        <taxon>Craniata</taxon>
        <taxon>Vertebrata</taxon>
        <taxon>Euteleostomi</taxon>
        <taxon>Actinopterygii</taxon>
        <taxon>Neopterygii</taxon>
        <taxon>Teleostei</taxon>
        <taxon>Neoteleostei</taxon>
        <taxon>Acanthomorphata</taxon>
        <taxon>Gobiaria</taxon>
        <taxon>Gobiiformes</taxon>
        <taxon>Gobioidei</taxon>
        <taxon>Gobiidae</taxon>
        <taxon>Oxudercinae</taxon>
        <taxon>Periophthalmus</taxon>
    </lineage>
</organism>
<evidence type="ECO:0000313" key="8">
    <source>
        <dbReference type="Proteomes" id="UP000261520"/>
    </source>
</evidence>
<reference evidence="7" key="2">
    <citation type="submission" date="2025-09" db="UniProtKB">
        <authorList>
            <consortium name="Ensembl"/>
        </authorList>
    </citation>
    <scope>IDENTIFICATION</scope>
</reference>
<dbReference type="InterPro" id="IPR036388">
    <property type="entry name" value="WH-like_DNA-bd_sf"/>
</dbReference>
<dbReference type="AlphaFoldDB" id="A0A3B3ZB92"/>
<dbReference type="PANTHER" id="PTHR12081">
    <property type="entry name" value="TRANSCRIPTION FACTOR E2F"/>
    <property type="match status" value="1"/>
</dbReference>
<reference evidence="7" key="1">
    <citation type="submission" date="2025-08" db="UniProtKB">
        <authorList>
            <consortium name="Ensembl"/>
        </authorList>
    </citation>
    <scope>IDENTIFICATION</scope>
</reference>
<sequence>SFKCTTTTTTTTTTMKQNTTLVCVTRAHRPRVDKALGLFAQMFVKTLRSTPNGILDLKDAVTLLGMSKRRIYDITNVLDGISLIKKVSKNLVKGWPMEVTDEGLKRLVCEENKLDDLIKNTKHQSRCYLKRAQNGDVFLDFFITLAYLTYEDIQSLPLFEDQVVFVIRAPPETKLEVAHPKEDFQLHINSDSGPVDVLVCSDEVDVSNQSRRPEFDDWDYSYVPLRGTSAVSYRGEVCLS</sequence>
<name>A0A3B3ZB92_9GOBI</name>
<comment type="similarity">
    <text evidence="1 5">Belongs to the E2F/DP family.</text>
</comment>
<dbReference type="GO" id="GO:0000981">
    <property type="term" value="F:DNA-binding transcription factor activity, RNA polymerase II-specific"/>
    <property type="evidence" value="ECO:0007669"/>
    <property type="project" value="TreeGrafter"/>
</dbReference>
<dbReference type="GO" id="GO:0090575">
    <property type="term" value="C:RNA polymerase II transcription regulator complex"/>
    <property type="evidence" value="ECO:0007669"/>
    <property type="project" value="TreeGrafter"/>
</dbReference>
<feature type="domain" description="E2F/DP family winged-helix DNA-binding" evidence="6">
    <location>
        <begin position="31"/>
        <end position="94"/>
    </location>
</feature>
<dbReference type="Gene3D" id="1.10.10.10">
    <property type="entry name" value="Winged helix-like DNA-binding domain superfamily/Winged helix DNA-binding domain"/>
    <property type="match status" value="1"/>
</dbReference>
<dbReference type="Pfam" id="PF16421">
    <property type="entry name" value="E2F_CC-MB"/>
    <property type="match status" value="1"/>
</dbReference>
<comment type="subcellular location">
    <subcellularLocation>
        <location evidence="5">Nucleus</location>
    </subcellularLocation>
</comment>
<keyword evidence="8" id="KW-1185">Reference proteome</keyword>
<dbReference type="Ensembl" id="ENSPMGT00000001964.1">
    <property type="protein sequence ID" value="ENSPMGP00000001838.1"/>
    <property type="gene ID" value="ENSPMGG00000001661.1"/>
</dbReference>
<dbReference type="STRING" id="409849.ENSPMGP00000001838"/>
<keyword evidence="2 5" id="KW-0805">Transcription regulation</keyword>
<dbReference type="PANTHER" id="PTHR12081:SF19">
    <property type="entry name" value="TRANSCRIPTION FACTOR E2F6"/>
    <property type="match status" value="1"/>
</dbReference>
<evidence type="ECO:0000256" key="4">
    <source>
        <dbReference type="ARBA" id="ARBA00023163"/>
    </source>
</evidence>
<keyword evidence="3 5" id="KW-0238">DNA-binding</keyword>
<dbReference type="Pfam" id="PF02319">
    <property type="entry name" value="WHD_E2F_TDP"/>
    <property type="match status" value="1"/>
</dbReference>
<dbReference type="SUPFAM" id="SSF144074">
    <property type="entry name" value="E2F-DP heterodimerization region"/>
    <property type="match status" value="1"/>
</dbReference>